<dbReference type="OrthoDB" id="3005035at2759"/>
<comment type="caution">
    <text evidence="2">The sequence shown here is derived from an EMBL/GenBank/DDBJ whole genome shotgun (WGS) entry which is preliminary data.</text>
</comment>
<protein>
    <submittedName>
        <fullName evidence="2">Uncharacterized protein</fullName>
    </submittedName>
</protein>
<dbReference type="AlphaFoldDB" id="A0A8H5C070"/>
<evidence type="ECO:0000313" key="2">
    <source>
        <dbReference type="EMBL" id="KAF5331582.1"/>
    </source>
</evidence>
<keyword evidence="3" id="KW-1185">Reference proteome</keyword>
<feature type="compositionally biased region" description="Basic and acidic residues" evidence="1">
    <location>
        <begin position="63"/>
        <end position="81"/>
    </location>
</feature>
<gene>
    <name evidence="2" type="ORF">D9611_007756</name>
</gene>
<dbReference type="Proteomes" id="UP000541558">
    <property type="component" value="Unassembled WGS sequence"/>
</dbReference>
<sequence>MSFNNAPLIKALDEATERPPTPETLAIPSPNRRRVVSEPCLPERLPNSSFLHREAESLAPSTLEKELAKSRPGPRDAEKYANDIPELSVGPKEEDEPAEVPTSPRRSSFLKAIVRSISGMGVATSPRQGQKSVSWNDVQPFEVMRAVEESNIMFLMEVRDRAFPLLLRTSGGQTPLVHAIRIGNRDVAIVLLGAFSRYINHLEDDEVLKPQTQAHLKALRTGLKLAINQGLANSQPDLIASFMQTLIMSEGDKWVWAQVSMVSRELNAGTEGRPVTLAGATVRKFATRELGKADLIASLEDYIANATADLLMMAAWSITIQTISAEHMPSYYFARDDRVYKAFVEQLDKHRIEINRKCPRQLRHQLRILKEGFEGRSLTYRKKVEQIATILESGDPL</sequence>
<proteinExistence type="predicted"/>
<reference evidence="2 3" key="1">
    <citation type="journal article" date="2020" name="ISME J.">
        <title>Uncovering the hidden diversity of litter-decomposition mechanisms in mushroom-forming fungi.</title>
        <authorList>
            <person name="Floudas D."/>
            <person name="Bentzer J."/>
            <person name="Ahren D."/>
            <person name="Johansson T."/>
            <person name="Persson P."/>
            <person name="Tunlid A."/>
        </authorList>
    </citation>
    <scope>NUCLEOTIDE SEQUENCE [LARGE SCALE GENOMIC DNA]</scope>
    <source>
        <strain evidence="2 3">CBS 175.51</strain>
    </source>
</reference>
<organism evidence="2 3">
    <name type="scientific">Ephemerocybe angulata</name>
    <dbReference type="NCBI Taxonomy" id="980116"/>
    <lineage>
        <taxon>Eukaryota</taxon>
        <taxon>Fungi</taxon>
        <taxon>Dikarya</taxon>
        <taxon>Basidiomycota</taxon>
        <taxon>Agaricomycotina</taxon>
        <taxon>Agaricomycetes</taxon>
        <taxon>Agaricomycetidae</taxon>
        <taxon>Agaricales</taxon>
        <taxon>Agaricineae</taxon>
        <taxon>Psathyrellaceae</taxon>
        <taxon>Ephemerocybe</taxon>
    </lineage>
</organism>
<dbReference type="EMBL" id="JAACJK010000113">
    <property type="protein sequence ID" value="KAF5331582.1"/>
    <property type="molecule type" value="Genomic_DNA"/>
</dbReference>
<evidence type="ECO:0000313" key="3">
    <source>
        <dbReference type="Proteomes" id="UP000541558"/>
    </source>
</evidence>
<feature type="region of interest" description="Disordered" evidence="1">
    <location>
        <begin position="1"/>
        <end position="104"/>
    </location>
</feature>
<name>A0A8H5C070_9AGAR</name>
<evidence type="ECO:0000256" key="1">
    <source>
        <dbReference type="SAM" id="MobiDB-lite"/>
    </source>
</evidence>
<accession>A0A8H5C070</accession>